<dbReference type="FunFam" id="1.10.8.640:FF:000001">
    <property type="entry name" value="Cytochrome c-type biogenesis protein"/>
    <property type="match status" value="1"/>
</dbReference>
<dbReference type="GO" id="GO:0017004">
    <property type="term" value="P:cytochrome complex assembly"/>
    <property type="evidence" value="ECO:0007669"/>
    <property type="project" value="UniProtKB-ARBA"/>
</dbReference>
<dbReference type="EMBL" id="UINC01199384">
    <property type="protein sequence ID" value="SVE17781.1"/>
    <property type="molecule type" value="Genomic_DNA"/>
</dbReference>
<dbReference type="Gene3D" id="1.10.8.640">
    <property type="entry name" value="Cytochrome C biogenesis protein"/>
    <property type="match status" value="1"/>
</dbReference>
<name>A0A383BD57_9ZZZZ</name>
<evidence type="ECO:0000313" key="7">
    <source>
        <dbReference type="EMBL" id="SVE17781.1"/>
    </source>
</evidence>
<dbReference type="Pfam" id="PF03918">
    <property type="entry name" value="CcmH"/>
    <property type="match status" value="1"/>
</dbReference>
<dbReference type="InterPro" id="IPR038297">
    <property type="entry name" value="CcmH/CycL/NrfF/Ccl2_sf"/>
</dbReference>
<feature type="transmembrane region" description="Helical" evidence="5">
    <location>
        <begin position="78"/>
        <end position="96"/>
    </location>
</feature>
<accession>A0A383BD57</accession>
<protein>
    <recommendedName>
        <fullName evidence="6">CcmH/CycL/Ccl2/NrfF N-terminal domain-containing protein</fullName>
    </recommendedName>
</protein>
<feature type="domain" description="CcmH/CycL/Ccl2/NrfF N-terminal" evidence="6">
    <location>
        <begin position="1"/>
        <end position="103"/>
    </location>
</feature>
<evidence type="ECO:0000256" key="4">
    <source>
        <dbReference type="ARBA" id="ARBA00023004"/>
    </source>
</evidence>
<dbReference type="PANTHER" id="PTHR47601:SF1">
    <property type="entry name" value="CYTOCHROME C-TYPE BIOGENESIS CCMH-LIKE MITOCHONDRIAL PROTEIN"/>
    <property type="match status" value="1"/>
</dbReference>
<evidence type="ECO:0000256" key="2">
    <source>
        <dbReference type="ARBA" id="ARBA00022617"/>
    </source>
</evidence>
<evidence type="ECO:0000259" key="6">
    <source>
        <dbReference type="Pfam" id="PF03918"/>
    </source>
</evidence>
<dbReference type="PANTHER" id="PTHR47601">
    <property type="match status" value="1"/>
</dbReference>
<dbReference type="GO" id="GO:0016020">
    <property type="term" value="C:membrane"/>
    <property type="evidence" value="ECO:0007669"/>
    <property type="project" value="UniProtKB-ARBA"/>
</dbReference>
<reference evidence="7" key="1">
    <citation type="submission" date="2018-05" db="EMBL/GenBank/DDBJ databases">
        <authorList>
            <person name="Lanie J.A."/>
            <person name="Ng W.-L."/>
            <person name="Kazmierczak K.M."/>
            <person name="Andrzejewski T.M."/>
            <person name="Davidsen T.M."/>
            <person name="Wayne K.J."/>
            <person name="Tettelin H."/>
            <person name="Glass J.I."/>
            <person name="Rusch D."/>
            <person name="Podicherti R."/>
            <person name="Tsui H.-C.T."/>
            <person name="Winkler M.E."/>
        </authorList>
    </citation>
    <scope>NUCLEOTIDE SEQUENCE</scope>
</reference>
<comment type="similarity">
    <text evidence="1">Belongs to the CcmH/CycL/Ccl2/NrfF family.</text>
</comment>
<keyword evidence="5" id="KW-0812">Transmembrane</keyword>
<keyword evidence="2" id="KW-0349">Heme</keyword>
<gene>
    <name evidence="7" type="ORF">METZ01_LOCUS470635</name>
</gene>
<organism evidence="7">
    <name type="scientific">marine metagenome</name>
    <dbReference type="NCBI Taxonomy" id="408172"/>
    <lineage>
        <taxon>unclassified sequences</taxon>
        <taxon>metagenomes</taxon>
        <taxon>ecological metagenomes</taxon>
    </lineage>
</organism>
<proteinExistence type="inferred from homology"/>
<dbReference type="AlphaFoldDB" id="A0A383BD57"/>
<evidence type="ECO:0000256" key="1">
    <source>
        <dbReference type="ARBA" id="ARBA00010342"/>
    </source>
</evidence>
<dbReference type="InterPro" id="IPR005616">
    <property type="entry name" value="CcmH/CycL/Ccl2/NrfF_N"/>
</dbReference>
<dbReference type="GO" id="GO:0046872">
    <property type="term" value="F:metal ion binding"/>
    <property type="evidence" value="ECO:0007669"/>
    <property type="project" value="UniProtKB-KW"/>
</dbReference>
<keyword evidence="3" id="KW-0479">Metal-binding</keyword>
<evidence type="ECO:0000256" key="3">
    <source>
        <dbReference type="ARBA" id="ARBA00022723"/>
    </source>
</evidence>
<keyword evidence="5" id="KW-1133">Transmembrane helix</keyword>
<keyword evidence="5" id="KW-0472">Membrane</keyword>
<keyword evidence="4" id="KW-0408">Iron</keyword>
<dbReference type="CDD" id="cd16378">
    <property type="entry name" value="CcmH_N"/>
    <property type="match status" value="1"/>
</dbReference>
<evidence type="ECO:0000256" key="5">
    <source>
        <dbReference type="SAM" id="Phobius"/>
    </source>
</evidence>
<sequence length="105" mass="12354">MKDPKKELRAREISKNIRCVVCQNQSIDDSSAQLARDLRLLIRQKIKEGSTDKQIYNFLTERYGDFILLNPPLKTSTIFLWLFPFGLLFIGFFIILKHHKKSKIN</sequence>